<protein>
    <recommendedName>
        <fullName evidence="4">DUF2029 domain-containing protein</fullName>
    </recommendedName>
</protein>
<sequence length="411" mass="44631">MTISERSRRLPYILLGLTCLLGYIFKAHCGPGWVNGIQYTSGCYSDAVPFWGLRGVADGALPYLQARMEYPVLTGALIWVEGVIARTLGGAGANAATFLLVVSAVNAGLAFLVLWLMERASVDRARLYAWAAAPPLILYLGHNWDMLAVALAVAALLAARRGAAFRAVQLAAFGAAAKLFPVLMLPLIGLGALFRRDALWRERIVTTVLLAIAAVLAWGAVNLPVAAVAFTNWSEFYAFSGERSGTAASIWELLATFGVWNAPIPLRNMASFAAFAIGALAIVLLGWRRHGAQSWLLFTPVLAWFLLTNKVYSPQFDLWLYPFLVLTSYRLWPLLWFALGDLAAYFAEFWWFAGMEGRTPSATPGDIALAAAIRGAAMLWIIVAALRQPAPAWITPPADSPRHPDRPTPAG</sequence>
<dbReference type="RefSeq" id="WP_261293334.1">
    <property type="nucleotide sequence ID" value="NZ_JANQBK010000003.1"/>
</dbReference>
<dbReference type="Proteomes" id="UP001595713">
    <property type="component" value="Unassembled WGS sequence"/>
</dbReference>
<keyword evidence="1" id="KW-1133">Transmembrane helix</keyword>
<keyword evidence="1" id="KW-0812">Transmembrane</keyword>
<comment type="caution">
    <text evidence="2">The sequence shown here is derived from an EMBL/GenBank/DDBJ whole genome shotgun (WGS) entry which is preliminary data.</text>
</comment>
<feature type="transmembrane region" description="Helical" evidence="1">
    <location>
        <begin position="136"/>
        <end position="158"/>
    </location>
</feature>
<feature type="transmembrane region" description="Helical" evidence="1">
    <location>
        <begin position="206"/>
        <end position="230"/>
    </location>
</feature>
<evidence type="ECO:0000313" key="2">
    <source>
        <dbReference type="EMBL" id="MFC3579775.1"/>
    </source>
</evidence>
<dbReference type="EMBL" id="JBHRXP010000002">
    <property type="protein sequence ID" value="MFC3579775.1"/>
    <property type="molecule type" value="Genomic_DNA"/>
</dbReference>
<feature type="transmembrane region" description="Helical" evidence="1">
    <location>
        <begin position="332"/>
        <end position="353"/>
    </location>
</feature>
<evidence type="ECO:0000313" key="3">
    <source>
        <dbReference type="Proteomes" id="UP001595713"/>
    </source>
</evidence>
<name>A0ABV7SWW5_9SPHN</name>
<proteinExistence type="predicted"/>
<feature type="transmembrane region" description="Helical" evidence="1">
    <location>
        <begin position="269"/>
        <end position="287"/>
    </location>
</feature>
<organism evidence="2 3">
    <name type="scientific">Sphingomonas hylomeconis</name>
    <dbReference type="NCBI Taxonomy" id="1395958"/>
    <lineage>
        <taxon>Bacteria</taxon>
        <taxon>Pseudomonadati</taxon>
        <taxon>Pseudomonadota</taxon>
        <taxon>Alphaproteobacteria</taxon>
        <taxon>Sphingomonadales</taxon>
        <taxon>Sphingomonadaceae</taxon>
        <taxon>Sphingomonas</taxon>
    </lineage>
</organism>
<feature type="transmembrane region" description="Helical" evidence="1">
    <location>
        <begin position="170"/>
        <end position="194"/>
    </location>
</feature>
<feature type="transmembrane region" description="Helical" evidence="1">
    <location>
        <begin position="95"/>
        <end position="116"/>
    </location>
</feature>
<feature type="transmembrane region" description="Helical" evidence="1">
    <location>
        <begin position="294"/>
        <end position="312"/>
    </location>
</feature>
<gene>
    <name evidence="2" type="ORF">ACFONA_06305</name>
</gene>
<keyword evidence="3" id="KW-1185">Reference proteome</keyword>
<keyword evidence="1" id="KW-0472">Membrane</keyword>
<accession>A0ABV7SWW5</accession>
<evidence type="ECO:0000256" key="1">
    <source>
        <dbReference type="SAM" id="Phobius"/>
    </source>
</evidence>
<evidence type="ECO:0008006" key="4">
    <source>
        <dbReference type="Google" id="ProtNLM"/>
    </source>
</evidence>
<reference evidence="3" key="1">
    <citation type="journal article" date="2019" name="Int. J. Syst. Evol. Microbiol.">
        <title>The Global Catalogue of Microorganisms (GCM) 10K type strain sequencing project: providing services to taxonomists for standard genome sequencing and annotation.</title>
        <authorList>
            <consortium name="The Broad Institute Genomics Platform"/>
            <consortium name="The Broad Institute Genome Sequencing Center for Infectious Disease"/>
            <person name="Wu L."/>
            <person name="Ma J."/>
        </authorList>
    </citation>
    <scope>NUCLEOTIDE SEQUENCE [LARGE SCALE GENOMIC DNA]</scope>
    <source>
        <strain evidence="3">KCTC 42739</strain>
    </source>
</reference>